<gene>
    <name evidence="1" type="ORF">LMG7141_02447</name>
</gene>
<dbReference type="EMBL" id="CATYWO010000003">
    <property type="protein sequence ID" value="CAJ0790991.1"/>
    <property type="molecule type" value="Genomic_DNA"/>
</dbReference>
<protein>
    <recommendedName>
        <fullName evidence="3">DUF192 domain-containing protein</fullName>
    </recommendedName>
</protein>
<organism evidence="1 2">
    <name type="scientific">Ralstonia condita</name>
    <dbReference type="NCBI Taxonomy" id="3058600"/>
    <lineage>
        <taxon>Bacteria</taxon>
        <taxon>Pseudomonadati</taxon>
        <taxon>Pseudomonadota</taxon>
        <taxon>Betaproteobacteria</taxon>
        <taxon>Burkholderiales</taxon>
        <taxon>Burkholderiaceae</taxon>
        <taxon>Ralstonia</taxon>
    </lineage>
</organism>
<dbReference type="Gene3D" id="2.60.120.1140">
    <property type="entry name" value="Protein of unknown function DUF192"/>
    <property type="match status" value="1"/>
</dbReference>
<evidence type="ECO:0000313" key="1">
    <source>
        <dbReference type="EMBL" id="CAJ0790991.1"/>
    </source>
</evidence>
<keyword evidence="2" id="KW-1185">Reference proteome</keyword>
<dbReference type="RefSeq" id="WP_316657917.1">
    <property type="nucleotide sequence ID" value="NZ_CATYWO010000003.1"/>
</dbReference>
<dbReference type="Pfam" id="PF02643">
    <property type="entry name" value="DUF192"/>
    <property type="match status" value="1"/>
</dbReference>
<evidence type="ECO:0008006" key="3">
    <source>
        <dbReference type="Google" id="ProtNLM"/>
    </source>
</evidence>
<proteinExistence type="predicted"/>
<dbReference type="Proteomes" id="UP001189616">
    <property type="component" value="Unassembled WGS sequence"/>
</dbReference>
<comment type="caution">
    <text evidence="1">The sequence shown here is derived from an EMBL/GenBank/DDBJ whole genome shotgun (WGS) entry which is preliminary data.</text>
</comment>
<sequence length="117" mass="13112">MKRGTLLRERELLCARAELADRPLERLRGLLGRDGLSAQQALWIAPCNAVHTIGMRMPIDVVFLSRNGTVLSVHDTVRPNRFRLHWRAAAVVELRAGLASGLGLQPGQQLRFEREHG</sequence>
<reference evidence="1 2" key="1">
    <citation type="submission" date="2023-07" db="EMBL/GenBank/DDBJ databases">
        <authorList>
            <person name="Peeters C."/>
        </authorList>
    </citation>
    <scope>NUCLEOTIDE SEQUENCE [LARGE SCALE GENOMIC DNA]</scope>
    <source>
        <strain evidence="1 2">LMG 7141</strain>
    </source>
</reference>
<accession>A0ABN9IVL4</accession>
<dbReference type="InterPro" id="IPR003795">
    <property type="entry name" value="DUF192"/>
</dbReference>
<name>A0ABN9IVL4_9RALS</name>
<evidence type="ECO:0000313" key="2">
    <source>
        <dbReference type="Proteomes" id="UP001189616"/>
    </source>
</evidence>
<dbReference type="InterPro" id="IPR038695">
    <property type="entry name" value="Saro_0823-like_sf"/>
</dbReference>